<evidence type="ECO:0000313" key="3">
    <source>
        <dbReference type="Proteomes" id="UP001201163"/>
    </source>
</evidence>
<feature type="chain" id="PRO_5042026918" evidence="1">
    <location>
        <begin position="18"/>
        <end position="140"/>
    </location>
</feature>
<reference evidence="2" key="1">
    <citation type="submission" date="2022-01" db="EMBL/GenBank/DDBJ databases">
        <title>Comparative genomics reveals a dynamic genome evolution in the ectomycorrhizal milk-cap (Lactarius) mushrooms.</title>
        <authorList>
            <consortium name="DOE Joint Genome Institute"/>
            <person name="Lebreton A."/>
            <person name="Tang N."/>
            <person name="Kuo A."/>
            <person name="LaButti K."/>
            <person name="Drula E."/>
            <person name="Barry K."/>
            <person name="Clum A."/>
            <person name="Lipzen A."/>
            <person name="Mousain D."/>
            <person name="Ng V."/>
            <person name="Wang R."/>
            <person name="Wang X."/>
            <person name="Dai Y."/>
            <person name="Henrissat B."/>
            <person name="Grigoriev I.V."/>
            <person name="Guerin-Laguette A."/>
            <person name="Yu F."/>
            <person name="Martin F.M."/>
        </authorList>
    </citation>
    <scope>NUCLEOTIDE SEQUENCE</scope>
    <source>
        <strain evidence="2">QP</strain>
    </source>
</reference>
<dbReference type="EMBL" id="JAKELL010000004">
    <property type="protein sequence ID" value="KAH8999276.1"/>
    <property type="molecule type" value="Genomic_DNA"/>
</dbReference>
<organism evidence="2 3">
    <name type="scientific">Lactarius akahatsu</name>
    <dbReference type="NCBI Taxonomy" id="416441"/>
    <lineage>
        <taxon>Eukaryota</taxon>
        <taxon>Fungi</taxon>
        <taxon>Dikarya</taxon>
        <taxon>Basidiomycota</taxon>
        <taxon>Agaricomycotina</taxon>
        <taxon>Agaricomycetes</taxon>
        <taxon>Russulales</taxon>
        <taxon>Russulaceae</taxon>
        <taxon>Lactarius</taxon>
    </lineage>
</organism>
<sequence length="140" mass="15347">MLSSTTVLLLASSYTPAQTPSGHLSGICGIIAAVVCTDKEGELESRGDIHQPGQERSFEVNPEFGDYFLDDRDAKEFCWNTRSYHKALAFMSIGGSGRLVGMIYEGRGPPTYKIQGEVYHQLRSLLPGANCPPVYIDELC</sequence>
<dbReference type="Proteomes" id="UP001201163">
    <property type="component" value="Unassembled WGS sequence"/>
</dbReference>
<comment type="caution">
    <text evidence="2">The sequence shown here is derived from an EMBL/GenBank/DDBJ whole genome shotgun (WGS) entry which is preliminary data.</text>
</comment>
<dbReference type="AlphaFoldDB" id="A0AAD4LU24"/>
<name>A0AAD4LU24_9AGAM</name>
<feature type="signal peptide" evidence="1">
    <location>
        <begin position="1"/>
        <end position="17"/>
    </location>
</feature>
<gene>
    <name evidence="2" type="ORF">EDB92DRAFT_948464</name>
</gene>
<keyword evidence="1" id="KW-0732">Signal</keyword>
<accession>A0AAD4LU24</accession>
<proteinExistence type="predicted"/>
<evidence type="ECO:0000313" key="2">
    <source>
        <dbReference type="EMBL" id="KAH8999276.1"/>
    </source>
</evidence>
<evidence type="ECO:0000256" key="1">
    <source>
        <dbReference type="SAM" id="SignalP"/>
    </source>
</evidence>
<protein>
    <submittedName>
        <fullName evidence="2">Uncharacterized protein</fullName>
    </submittedName>
</protein>
<keyword evidence="3" id="KW-1185">Reference proteome</keyword>